<dbReference type="EMBL" id="JAHKKG010000019">
    <property type="protein sequence ID" value="MBU2670275.1"/>
    <property type="molecule type" value="Genomic_DNA"/>
</dbReference>
<feature type="signal peptide" evidence="1">
    <location>
        <begin position="1"/>
        <end position="19"/>
    </location>
</feature>
<reference evidence="2 3" key="1">
    <citation type="submission" date="2021-06" db="EMBL/GenBank/DDBJ databases">
        <title>Actinoplanes lichenicola sp. nov., and Actinoplanes ovalisporus sp. nov., isolated from lichen in Thailand.</title>
        <authorList>
            <person name="Saeng-In P."/>
            <person name="Kanchanasin P."/>
            <person name="Yuki M."/>
            <person name="Kudo T."/>
            <person name="Ohkuma M."/>
            <person name="Phongsopitanun W."/>
            <person name="Tanasupawat S."/>
        </authorList>
    </citation>
    <scope>NUCLEOTIDE SEQUENCE [LARGE SCALE GENOMIC DNA]</scope>
    <source>
        <strain evidence="2 3">NBRC 110975</strain>
    </source>
</reference>
<dbReference type="InterPro" id="IPR006059">
    <property type="entry name" value="SBP"/>
</dbReference>
<evidence type="ECO:0000313" key="3">
    <source>
        <dbReference type="Proteomes" id="UP001519654"/>
    </source>
</evidence>
<dbReference type="RefSeq" id="WP_215795506.1">
    <property type="nucleotide sequence ID" value="NZ_JAHKKG010000019.1"/>
</dbReference>
<dbReference type="Proteomes" id="UP001519654">
    <property type="component" value="Unassembled WGS sequence"/>
</dbReference>
<dbReference type="SUPFAM" id="SSF53850">
    <property type="entry name" value="Periplasmic binding protein-like II"/>
    <property type="match status" value="1"/>
</dbReference>
<dbReference type="Pfam" id="PF01547">
    <property type="entry name" value="SBP_bac_1"/>
    <property type="match status" value="1"/>
</dbReference>
<evidence type="ECO:0000313" key="2">
    <source>
        <dbReference type="EMBL" id="MBU2670275.1"/>
    </source>
</evidence>
<keyword evidence="1" id="KW-0732">Signal</keyword>
<proteinExistence type="predicted"/>
<dbReference type="PROSITE" id="PS51257">
    <property type="entry name" value="PROKAR_LIPOPROTEIN"/>
    <property type="match status" value="1"/>
</dbReference>
<gene>
    <name evidence="2" type="ORF">KOI35_42915</name>
</gene>
<feature type="chain" id="PRO_5045993259" evidence="1">
    <location>
        <begin position="20"/>
        <end position="448"/>
    </location>
</feature>
<accession>A0ABS5Z718</accession>
<keyword evidence="3" id="KW-1185">Reference proteome</keyword>
<dbReference type="InterPro" id="IPR050490">
    <property type="entry name" value="Bact_solute-bd_prot1"/>
</dbReference>
<dbReference type="Gene3D" id="3.40.190.10">
    <property type="entry name" value="Periplasmic binding protein-like II"/>
    <property type="match status" value="2"/>
</dbReference>
<comment type="caution">
    <text evidence="2">The sequence shown here is derived from an EMBL/GenBank/DDBJ whole genome shotgun (WGS) entry which is preliminary data.</text>
</comment>
<name>A0ABS5Z718_9ACTN</name>
<evidence type="ECO:0000256" key="1">
    <source>
        <dbReference type="SAM" id="SignalP"/>
    </source>
</evidence>
<sequence length="448" mass="47300">MKIYKAGMVAALLALGLTACSPGSGTSATDATKAPDTVSTDVAKAGNVTLKLTDFWGGAEGEWIKQVVADFQKKYPNVTIQRTNEDWGQLNSTLNLQLQDDSGPDIATANNGWQSLGTLAKGGLVRNLDAYAKAYGWDKKVPTTIARQNQFSGDFKTMGTGSWFSTPMARTSLIGLYYNADKLKSLGLEPPKTLADLETAAAKAKAAGEIPFEYGSLDGSTTILLGTQAMLADKKKLNDYIYGDASIKAGDIGMTDAITLTKKWADAGYFPPKFEGIDYQTAVANYVGGKGVFRWEYTGSLGLDAAKQGKYGYLQLAQASGSGTVGVGAAPGAMVISSKSKNPDVAAAFLDFLMSPETGQLAADRGLVPALSPDVKVPATSLSLTDESKGAATLDSDDGYVPYFDWSSPTMLDTISQNLQLVYAGKMTPDKFTAAVDKDRDAFLAGQS</sequence>
<dbReference type="PANTHER" id="PTHR43649">
    <property type="entry name" value="ARABINOSE-BINDING PROTEIN-RELATED"/>
    <property type="match status" value="1"/>
</dbReference>
<organism evidence="2 3">
    <name type="scientific">Paractinoplanes bogorensis</name>
    <dbReference type="NCBI Taxonomy" id="1610840"/>
    <lineage>
        <taxon>Bacteria</taxon>
        <taxon>Bacillati</taxon>
        <taxon>Actinomycetota</taxon>
        <taxon>Actinomycetes</taxon>
        <taxon>Micromonosporales</taxon>
        <taxon>Micromonosporaceae</taxon>
        <taxon>Paractinoplanes</taxon>
    </lineage>
</organism>
<protein>
    <submittedName>
        <fullName evidence="2">Extracellular solute-binding protein</fullName>
    </submittedName>
</protein>